<feature type="domain" description="NAD-dependent epimerase/dehydratase" evidence="1">
    <location>
        <begin position="6"/>
        <end position="228"/>
    </location>
</feature>
<protein>
    <submittedName>
        <fullName evidence="2">NAD-dependent epimerase/dehydratase family protein</fullName>
    </submittedName>
</protein>
<dbReference type="SUPFAM" id="SSF51735">
    <property type="entry name" value="NAD(P)-binding Rossmann-fold domains"/>
    <property type="match status" value="1"/>
</dbReference>
<dbReference type="EMBL" id="DVJN01000090">
    <property type="protein sequence ID" value="HIS92240.1"/>
    <property type="molecule type" value="Genomic_DNA"/>
</dbReference>
<gene>
    <name evidence="2" type="ORF">IAA84_04405</name>
</gene>
<reference evidence="2" key="2">
    <citation type="journal article" date="2021" name="PeerJ">
        <title>Extensive microbial diversity within the chicken gut microbiome revealed by metagenomics and culture.</title>
        <authorList>
            <person name="Gilroy R."/>
            <person name="Ravi A."/>
            <person name="Getino M."/>
            <person name="Pursley I."/>
            <person name="Horton D.L."/>
            <person name="Alikhan N.F."/>
            <person name="Baker D."/>
            <person name="Gharbi K."/>
            <person name="Hall N."/>
            <person name="Watson M."/>
            <person name="Adriaenssens E.M."/>
            <person name="Foster-Nyarko E."/>
            <person name="Jarju S."/>
            <person name="Secka A."/>
            <person name="Antonio M."/>
            <person name="Oren A."/>
            <person name="Chaudhuri R.R."/>
            <person name="La Ragione R."/>
            <person name="Hildebrand F."/>
            <person name="Pallen M.J."/>
        </authorList>
    </citation>
    <scope>NUCLEOTIDE SEQUENCE</scope>
    <source>
        <strain evidence="2">13766</strain>
    </source>
</reference>
<evidence type="ECO:0000313" key="3">
    <source>
        <dbReference type="Proteomes" id="UP000824140"/>
    </source>
</evidence>
<evidence type="ECO:0000313" key="2">
    <source>
        <dbReference type="EMBL" id="HIS92240.1"/>
    </source>
</evidence>
<dbReference type="AlphaFoldDB" id="A0A9D1G0I7"/>
<dbReference type="Gene3D" id="3.40.50.720">
    <property type="entry name" value="NAD(P)-binding Rossmann-like Domain"/>
    <property type="match status" value="1"/>
</dbReference>
<evidence type="ECO:0000259" key="1">
    <source>
        <dbReference type="Pfam" id="PF01370"/>
    </source>
</evidence>
<proteinExistence type="predicted"/>
<dbReference type="Proteomes" id="UP000824140">
    <property type="component" value="Unassembled WGS sequence"/>
</dbReference>
<name>A0A9D1G0I7_9FIRM</name>
<accession>A0A9D1G0I7</accession>
<organism evidence="2 3">
    <name type="scientific">Candidatus Alectryocaccomicrobium excrementavium</name>
    <dbReference type="NCBI Taxonomy" id="2840668"/>
    <lineage>
        <taxon>Bacteria</taxon>
        <taxon>Bacillati</taxon>
        <taxon>Bacillota</taxon>
        <taxon>Clostridia</taxon>
        <taxon>Candidatus Alectryocaccomicrobium</taxon>
    </lineage>
</organism>
<dbReference type="InterPro" id="IPR051783">
    <property type="entry name" value="NAD(P)-dependent_oxidoreduct"/>
</dbReference>
<sequence>MKRLYIITGAKGHLASTILRYLRKEPCLIRGLILPTEEGEDDAQITYYKGDVTQPASLEGIFSGTECNETIVIHAAGIVSISGGVTPTLYAANVEGTRNIIAQCERHGVKRLVYVSSVHAIPEAGDKATISETGHFSPESVNGAYAKTKAEATQAVLDAARRGLNAVVVHPSGIIGPYNRGSNHIVQLIDMDISGKLPAGVVGGYDFVDVRDVAKGCLKATERGRSGECYILSNRYFTVQELLECVRKTVGGPRKICLPMGLARAFVPFFEWLAKVSHTRPLFTRYALSTIASNEHFSHDKAARELGYCPRDMRETIADTIAFLRGGDVPLELTSAEGGIAQ</sequence>
<dbReference type="GO" id="GO:0005737">
    <property type="term" value="C:cytoplasm"/>
    <property type="evidence" value="ECO:0007669"/>
    <property type="project" value="TreeGrafter"/>
</dbReference>
<dbReference type="PANTHER" id="PTHR48079">
    <property type="entry name" value="PROTEIN YEEZ"/>
    <property type="match status" value="1"/>
</dbReference>
<dbReference type="InterPro" id="IPR036291">
    <property type="entry name" value="NAD(P)-bd_dom_sf"/>
</dbReference>
<dbReference type="GO" id="GO:0004029">
    <property type="term" value="F:aldehyde dehydrogenase (NAD+) activity"/>
    <property type="evidence" value="ECO:0007669"/>
    <property type="project" value="TreeGrafter"/>
</dbReference>
<dbReference type="InterPro" id="IPR001509">
    <property type="entry name" value="Epimerase_deHydtase"/>
</dbReference>
<dbReference type="Pfam" id="PF01370">
    <property type="entry name" value="Epimerase"/>
    <property type="match status" value="1"/>
</dbReference>
<dbReference type="PANTHER" id="PTHR48079:SF6">
    <property type="entry name" value="NAD(P)-BINDING DOMAIN-CONTAINING PROTEIN-RELATED"/>
    <property type="match status" value="1"/>
</dbReference>
<reference evidence="2" key="1">
    <citation type="submission" date="2020-10" db="EMBL/GenBank/DDBJ databases">
        <authorList>
            <person name="Gilroy R."/>
        </authorList>
    </citation>
    <scope>NUCLEOTIDE SEQUENCE</scope>
    <source>
        <strain evidence="2">13766</strain>
    </source>
</reference>
<comment type="caution">
    <text evidence="2">The sequence shown here is derived from an EMBL/GenBank/DDBJ whole genome shotgun (WGS) entry which is preliminary data.</text>
</comment>